<dbReference type="KEGG" id="hbh:E4T21_10355"/>
<evidence type="ECO:0000256" key="1">
    <source>
        <dbReference type="SAM" id="MobiDB-lite"/>
    </source>
</evidence>
<dbReference type="RefSeq" id="WP_187775147.1">
    <property type="nucleotide sequence ID" value="NZ_CP038437.2"/>
</dbReference>
<sequence length="215" mass="23710">MTRIGPRTKLIALFAIFALPMLVAWAMVTWRVGIPDERTAHGRLDPDLPALATWPVDTATKQGVRDWVLVYACSESCDQEADRWWRLHRALGKDADRLSRVRIGGKAPVLPGESATHWQGAVPSWASPGTAWISDPAGRVVLQYGAGIETALVLDDIEKLFKMNPEPERAEVRDEREPIVVVGDDDSDDMAVEQSGMAVEQNGMTRDAEEVGHES</sequence>
<evidence type="ECO:0000313" key="2">
    <source>
        <dbReference type="EMBL" id="QRG26811.1"/>
    </source>
</evidence>
<dbReference type="EMBL" id="CP038437">
    <property type="protein sequence ID" value="QRG26811.1"/>
    <property type="molecule type" value="Genomic_DNA"/>
</dbReference>
<protein>
    <recommendedName>
        <fullName evidence="4">Thioredoxin domain-containing protein</fullName>
    </recommendedName>
</protein>
<accession>A0A7U3HWR5</accession>
<name>A0A7U3HWR5_9GAMM</name>
<feature type="compositionally biased region" description="Basic and acidic residues" evidence="1">
    <location>
        <begin position="206"/>
        <end position="215"/>
    </location>
</feature>
<keyword evidence="3" id="KW-1185">Reference proteome</keyword>
<reference evidence="2" key="1">
    <citation type="submission" date="2021-02" db="EMBL/GenBank/DDBJ databases">
        <title>Strain Y2R2, a novel species of the genus Halomonas.</title>
        <authorList>
            <person name="Huang H."/>
        </authorList>
    </citation>
    <scope>NUCLEOTIDE SEQUENCE</scope>
    <source>
        <strain evidence="2">Y2R2</strain>
    </source>
</reference>
<proteinExistence type="predicted"/>
<gene>
    <name evidence="2" type="ORF">E4T21_10355</name>
</gene>
<dbReference type="Proteomes" id="UP000324285">
    <property type="component" value="Chromosome"/>
</dbReference>
<organism evidence="2 3">
    <name type="scientific">Halomonas binhaiensis</name>
    <dbReference type="NCBI Taxonomy" id="2562282"/>
    <lineage>
        <taxon>Bacteria</taxon>
        <taxon>Pseudomonadati</taxon>
        <taxon>Pseudomonadota</taxon>
        <taxon>Gammaproteobacteria</taxon>
        <taxon>Oceanospirillales</taxon>
        <taxon>Halomonadaceae</taxon>
        <taxon>Halomonas</taxon>
    </lineage>
</organism>
<evidence type="ECO:0000313" key="3">
    <source>
        <dbReference type="Proteomes" id="UP000324285"/>
    </source>
</evidence>
<evidence type="ECO:0008006" key="4">
    <source>
        <dbReference type="Google" id="ProtNLM"/>
    </source>
</evidence>
<feature type="region of interest" description="Disordered" evidence="1">
    <location>
        <begin position="196"/>
        <end position="215"/>
    </location>
</feature>
<dbReference type="AlphaFoldDB" id="A0A7U3HWR5"/>